<dbReference type="STRING" id="504474.cu1747"/>
<dbReference type="EMBL" id="AM942444">
    <property type="protein sequence ID" value="CAQ05706.1"/>
    <property type="molecule type" value="Genomic_DNA"/>
</dbReference>
<dbReference type="KEGG" id="cur:cu1747"/>
<dbReference type="RefSeq" id="WP_012360982.1">
    <property type="nucleotide sequence ID" value="NC_010545.1"/>
</dbReference>
<dbReference type="eggNOG" id="ENOG5030Q1U">
    <property type="taxonomic scope" value="Bacteria"/>
</dbReference>
<sequence length="252" mass="28547">MTSQEALQLLLSEKRLAPFAHAASGNIARAEELYRWNNRLSGALHAQIGLFEVITRNALDRALRAWCLQRFGTSSWTSRDLPANEIHVLISRQLADARKNTAKAARNRPPRHPRKNAKPIHDDVVAQLTLGNWAALLGAFPRHQMSPKKQEAAASLWSNAYTVAFPRLRLAPQQDGHSIPQDGISLGDNYRRVTDLRNRVAHHENLLDVRVNRRLNDMITVLAAIDENIPGWFLRGSKVRRIYQQDPRGSWS</sequence>
<dbReference type="AlphaFoldDB" id="B1VHQ6"/>
<keyword evidence="2" id="KW-1185">Reference proteome</keyword>
<dbReference type="HOGENOM" id="CLU_067089_1_0_11"/>
<dbReference type="GeneID" id="60605389"/>
<organism evidence="1 2">
    <name type="scientific">Corynebacterium urealyticum (strain ATCC 43042 / DSM 7109)</name>
    <dbReference type="NCBI Taxonomy" id="504474"/>
    <lineage>
        <taxon>Bacteria</taxon>
        <taxon>Bacillati</taxon>
        <taxon>Actinomycetota</taxon>
        <taxon>Actinomycetes</taxon>
        <taxon>Mycobacteriales</taxon>
        <taxon>Corynebacteriaceae</taxon>
        <taxon>Corynebacterium</taxon>
    </lineage>
</organism>
<evidence type="ECO:0000313" key="1">
    <source>
        <dbReference type="EMBL" id="CAQ05706.1"/>
    </source>
</evidence>
<name>B1VHQ6_CORU7</name>
<evidence type="ECO:0008006" key="3">
    <source>
        <dbReference type="Google" id="ProtNLM"/>
    </source>
</evidence>
<proteinExistence type="predicted"/>
<accession>B1VHQ6</accession>
<dbReference type="Proteomes" id="UP000001727">
    <property type="component" value="Chromosome"/>
</dbReference>
<evidence type="ECO:0000313" key="2">
    <source>
        <dbReference type="Proteomes" id="UP000001727"/>
    </source>
</evidence>
<gene>
    <name evidence="1" type="ordered locus">cu1747</name>
</gene>
<protein>
    <recommendedName>
        <fullName evidence="3">Abi family protein</fullName>
    </recommendedName>
</protein>
<reference evidence="1 2" key="1">
    <citation type="journal article" date="2008" name="J. Biotechnol.">
        <title>The lifestyle of Corynebacterium urealyticum derived from its complete genome sequence established by pyrosequencing.</title>
        <authorList>
            <person name="Tauch A."/>
            <person name="Trost E."/>
            <person name="Tilker A."/>
            <person name="Ludewig U."/>
            <person name="Schneiker S."/>
            <person name="Goesmann A."/>
            <person name="Arnold W."/>
            <person name="Bekel T."/>
            <person name="Brinkrolf K."/>
            <person name="Brune I."/>
            <person name="Goetker S."/>
            <person name="Kalinowski J."/>
            <person name="Kamp P.-B."/>
            <person name="Lobo F.P."/>
            <person name="Viehoever P."/>
            <person name="Weisshaar B."/>
            <person name="Soriano F."/>
            <person name="Droege M."/>
            <person name="Puehler A."/>
        </authorList>
    </citation>
    <scope>NUCLEOTIDE SEQUENCE [LARGE SCALE GENOMIC DNA]</scope>
    <source>
        <strain evidence="2">ATCC 43042 / DSM 7109</strain>
    </source>
</reference>